<evidence type="ECO:0000256" key="3">
    <source>
        <dbReference type="ARBA" id="ARBA00023002"/>
    </source>
</evidence>
<dbReference type="PROSITE" id="PS00065">
    <property type="entry name" value="D_2_HYDROXYACID_DH_1"/>
    <property type="match status" value="1"/>
</dbReference>
<dbReference type="GO" id="GO:0051287">
    <property type="term" value="F:NAD binding"/>
    <property type="evidence" value="ECO:0007669"/>
    <property type="project" value="InterPro"/>
</dbReference>
<dbReference type="AlphaFoldDB" id="A0A917V1K9"/>
<feature type="domain" description="D-isomer specific 2-hydroxyacid dehydrogenase catalytic" evidence="6">
    <location>
        <begin position="19"/>
        <end position="320"/>
    </location>
</feature>
<evidence type="ECO:0000256" key="2">
    <source>
        <dbReference type="ARBA" id="ARBA00022605"/>
    </source>
</evidence>
<dbReference type="RefSeq" id="WP_188908939.1">
    <property type="nucleotide sequence ID" value="NZ_BMMF01000001.1"/>
</dbReference>
<dbReference type="PANTHER" id="PTHR42789:SF1">
    <property type="entry name" value="D-ISOMER SPECIFIC 2-HYDROXYACID DEHYDROGENASE FAMILY PROTEIN (AFU_ORTHOLOGUE AFUA_6G10090)"/>
    <property type="match status" value="1"/>
</dbReference>
<keyword evidence="2" id="KW-0028">Amino-acid biosynthesis</keyword>
<evidence type="ECO:0000259" key="7">
    <source>
        <dbReference type="Pfam" id="PF02826"/>
    </source>
</evidence>
<sequence>MTSEAPKVAILDDYAGAALTLADWSGVGDVTVFSDTIADPSALVARLRPFEVVCIMRERTPLPASILSALPNLRLVVTTGMRNQSLDIAAAEALGVRVCGTEIRGTTTAELTLALILALSRRIPVEAASLAHGSWQTGLGRDLDGLTLGVIGLGKLGSRTAALAQAFGMRVQAWSQNLTRERCDEVGVAHAPTLGALLETSDVVSVHLLLSERTRGLLGAAEFAAMKPDAIFVNTSRAPIADAAALVESMRRGRPGMAALDVFDEEPLPAGSPLRDRALMESGRLLLTPHLGYATQATFRLFYEQTAEAVRAWRAGAPVRALNEPTRDQDSASR</sequence>
<reference evidence="8 9" key="1">
    <citation type="journal article" date="2014" name="Int. J. Syst. Evol. Microbiol.">
        <title>Complete genome sequence of Corynebacterium casei LMG S-19264T (=DSM 44701T), isolated from a smear-ripened cheese.</title>
        <authorList>
            <consortium name="US DOE Joint Genome Institute (JGI-PGF)"/>
            <person name="Walter F."/>
            <person name="Albersmeier A."/>
            <person name="Kalinowski J."/>
            <person name="Ruckert C."/>
        </authorList>
    </citation>
    <scope>NUCLEOTIDE SEQUENCE [LARGE SCALE GENOMIC DNA]</scope>
    <source>
        <strain evidence="8 9">CGMCC 1.9161</strain>
    </source>
</reference>
<keyword evidence="4" id="KW-0520">NAD</keyword>
<evidence type="ECO:0000256" key="1">
    <source>
        <dbReference type="ARBA" id="ARBA00005854"/>
    </source>
</evidence>
<dbReference type="InterPro" id="IPR050857">
    <property type="entry name" value="D-2-hydroxyacid_DH"/>
</dbReference>
<dbReference type="SUPFAM" id="SSF51735">
    <property type="entry name" value="NAD(P)-binding Rossmann-fold domains"/>
    <property type="match status" value="1"/>
</dbReference>
<keyword evidence="9" id="KW-1185">Reference proteome</keyword>
<dbReference type="SUPFAM" id="SSF52283">
    <property type="entry name" value="Formate/glycerate dehydrogenase catalytic domain-like"/>
    <property type="match status" value="1"/>
</dbReference>
<dbReference type="InterPro" id="IPR006139">
    <property type="entry name" value="D-isomer_2_OHA_DH_cat_dom"/>
</dbReference>
<proteinExistence type="inferred from homology"/>
<dbReference type="Proteomes" id="UP000600449">
    <property type="component" value="Unassembled WGS sequence"/>
</dbReference>
<accession>A0A917V1K9</accession>
<keyword evidence="3 5" id="KW-0560">Oxidoreductase</keyword>
<dbReference type="GO" id="GO:0008652">
    <property type="term" value="P:amino acid biosynthetic process"/>
    <property type="evidence" value="ECO:0007669"/>
    <property type="project" value="UniProtKB-KW"/>
</dbReference>
<gene>
    <name evidence="8" type="ORF">GCM10011322_03920</name>
</gene>
<evidence type="ECO:0000313" key="8">
    <source>
        <dbReference type="EMBL" id="GGK20471.1"/>
    </source>
</evidence>
<evidence type="ECO:0000256" key="4">
    <source>
        <dbReference type="ARBA" id="ARBA00023027"/>
    </source>
</evidence>
<dbReference type="CDD" id="cd12169">
    <property type="entry name" value="PGDH_like_1"/>
    <property type="match status" value="1"/>
</dbReference>
<dbReference type="GO" id="GO:0016616">
    <property type="term" value="F:oxidoreductase activity, acting on the CH-OH group of donors, NAD or NADP as acceptor"/>
    <property type="evidence" value="ECO:0007669"/>
    <property type="project" value="InterPro"/>
</dbReference>
<comment type="similarity">
    <text evidence="1 5">Belongs to the D-isomer specific 2-hydroxyacid dehydrogenase family.</text>
</comment>
<dbReference type="InterPro" id="IPR036291">
    <property type="entry name" value="NAD(P)-bd_dom_sf"/>
</dbReference>
<dbReference type="EMBL" id="BMMF01000001">
    <property type="protein sequence ID" value="GGK20471.1"/>
    <property type="molecule type" value="Genomic_DNA"/>
</dbReference>
<dbReference type="PANTHER" id="PTHR42789">
    <property type="entry name" value="D-ISOMER SPECIFIC 2-HYDROXYACID DEHYDROGENASE FAMILY PROTEIN (AFU_ORTHOLOGUE AFUA_6G10090)"/>
    <property type="match status" value="1"/>
</dbReference>
<dbReference type="InterPro" id="IPR006140">
    <property type="entry name" value="D-isomer_DH_NAD-bd"/>
</dbReference>
<dbReference type="InterPro" id="IPR029752">
    <property type="entry name" value="D-isomer_DH_CS1"/>
</dbReference>
<evidence type="ECO:0000313" key="9">
    <source>
        <dbReference type="Proteomes" id="UP000600449"/>
    </source>
</evidence>
<evidence type="ECO:0000259" key="6">
    <source>
        <dbReference type="Pfam" id="PF00389"/>
    </source>
</evidence>
<feature type="domain" description="D-isomer specific 2-hydroxyacid dehydrogenase NAD-binding" evidence="7">
    <location>
        <begin position="113"/>
        <end position="292"/>
    </location>
</feature>
<name>A0A917V1K9_9HYPH</name>
<dbReference type="Gene3D" id="3.40.50.720">
    <property type="entry name" value="NAD(P)-binding Rossmann-like Domain"/>
    <property type="match status" value="2"/>
</dbReference>
<organism evidence="8 9">
    <name type="scientific">Salinarimonas ramus</name>
    <dbReference type="NCBI Taxonomy" id="690164"/>
    <lineage>
        <taxon>Bacteria</taxon>
        <taxon>Pseudomonadati</taxon>
        <taxon>Pseudomonadota</taxon>
        <taxon>Alphaproteobacteria</taxon>
        <taxon>Hyphomicrobiales</taxon>
        <taxon>Salinarimonadaceae</taxon>
        <taxon>Salinarimonas</taxon>
    </lineage>
</organism>
<dbReference type="Pfam" id="PF00389">
    <property type="entry name" value="2-Hacid_dh"/>
    <property type="match status" value="1"/>
</dbReference>
<evidence type="ECO:0000256" key="5">
    <source>
        <dbReference type="RuleBase" id="RU003719"/>
    </source>
</evidence>
<comment type="caution">
    <text evidence="8">The sequence shown here is derived from an EMBL/GenBank/DDBJ whole genome shotgun (WGS) entry which is preliminary data.</text>
</comment>
<dbReference type="Pfam" id="PF02826">
    <property type="entry name" value="2-Hacid_dh_C"/>
    <property type="match status" value="1"/>
</dbReference>
<protein>
    <submittedName>
        <fullName evidence="8">2-hydroxyacid dehydrogenase</fullName>
    </submittedName>
</protein>